<protein>
    <recommendedName>
        <fullName evidence="4">LCCL domain-containing protein / F5/8 type C domain-containing protein</fullName>
    </recommendedName>
</protein>
<gene>
    <name evidence="2" type="ORF">ETH_00007165</name>
</gene>
<dbReference type="OrthoDB" id="347648at2759"/>
<organism evidence="2 3">
    <name type="scientific">Eimeria tenella</name>
    <name type="common">Coccidian parasite</name>
    <dbReference type="NCBI Taxonomy" id="5802"/>
    <lineage>
        <taxon>Eukaryota</taxon>
        <taxon>Sar</taxon>
        <taxon>Alveolata</taxon>
        <taxon>Apicomplexa</taxon>
        <taxon>Conoidasida</taxon>
        <taxon>Coccidia</taxon>
        <taxon>Eucoccidiorida</taxon>
        <taxon>Eimeriorina</taxon>
        <taxon>Eimeriidae</taxon>
        <taxon>Eimeria</taxon>
    </lineage>
</organism>
<proteinExistence type="predicted"/>
<reference evidence="2" key="1">
    <citation type="submission" date="2013-10" db="EMBL/GenBank/DDBJ databases">
        <title>Genomic analysis of the causative agents of coccidiosis in chickens.</title>
        <authorList>
            <person name="Reid A.J."/>
            <person name="Blake D."/>
            <person name="Billington K."/>
            <person name="Browne H."/>
            <person name="Dunn M."/>
            <person name="Hung S."/>
            <person name="Kawahara F."/>
            <person name="Miranda-Saavedra D."/>
            <person name="Mourier T."/>
            <person name="Nagra H."/>
            <person name="Otto T.D."/>
            <person name="Rawlings N."/>
            <person name="Sanchez A."/>
            <person name="Sanders M."/>
            <person name="Subramaniam C."/>
            <person name="Tay Y."/>
            <person name="Dear P."/>
            <person name="Doerig C."/>
            <person name="Gruber A."/>
            <person name="Parkinson J."/>
            <person name="Shirley M."/>
            <person name="Wan K.L."/>
            <person name="Berriman M."/>
            <person name="Tomley F."/>
            <person name="Pain A."/>
        </authorList>
    </citation>
    <scope>NUCLEOTIDE SEQUENCE [LARGE SCALE GENOMIC DNA]</scope>
    <source>
        <strain evidence="2">Houghton</strain>
    </source>
</reference>
<keyword evidence="3" id="KW-1185">Reference proteome</keyword>
<sequence length="703" mass="76819">MGKQECPGEATEHSAASTPPQLPLTSFVELESRTTAAPTTASAAAPPAYDPALAVAFEAAKDRILATHGIDPVAVKDAKTDAGVTVGEVRKRVKPAEQLSESTYSEAVQLFRDVETLTYRLLAASAGAATRLEYLQEELKHLEEKHIALQGFQSYQLKPQDTSFEKEFVVEDSSFTRGGPSHWGFALLVAEHPNVFGQSSSIKGVSEVHGTYAFLRRRNLYDFVLHVEFLPMGSGGVGIGFRMKDRDNGYLLLMHQKAGKKKLLRLDKGIPKIVAERKDGGFVQGIWHKVRIQATGGHIKVCVGDEDAEPAEIFSALDERFVSGTVAFFSSAMQDGVYFDKLNVEAQPCQTPQVSPPPLPPLCSVFVESYFSSVSALYAIVDGADKGGSVGHWEYRDGVRGRNKVLVQLNAVRGPADIGTIAVLKGQRTCKHFSFHLTLKKATISPIYLGRNGRLSVDFFPQCTKGTIGAVFRFSSEANYMAVEATATELRLRVVVDKKAAVLARSPLKLQLNGWHSLQVAFDGPRVVARVETPAGETVKLLGEASAQQGFPSDGAIGLSAYNCGGVAFDEFELSPFVEPESEADSRFAGVTSRVAATEKAWSPCVENVHILARREHCAEMLRNKERERQILCPMEYCHECCSFQTSLLSPNHKTRCEKSCMRNNEEAHNTEALLQAAVVRCAKGGDKRSALCSQVRHLHEKC</sequence>
<evidence type="ECO:0000313" key="2">
    <source>
        <dbReference type="EMBL" id="CDJ41505.1"/>
    </source>
</evidence>
<dbReference type="EMBL" id="HG675628">
    <property type="protein sequence ID" value="CDJ41505.1"/>
    <property type="molecule type" value="Genomic_DNA"/>
</dbReference>
<dbReference type="Proteomes" id="UP000030747">
    <property type="component" value="Unassembled WGS sequence"/>
</dbReference>
<reference evidence="2" key="2">
    <citation type="submission" date="2013-10" db="EMBL/GenBank/DDBJ databases">
        <authorList>
            <person name="Aslett M."/>
        </authorList>
    </citation>
    <scope>NUCLEOTIDE SEQUENCE [LARGE SCALE GENOMIC DNA]</scope>
    <source>
        <strain evidence="2">Houghton</strain>
    </source>
</reference>
<feature type="region of interest" description="Disordered" evidence="1">
    <location>
        <begin position="1"/>
        <end position="23"/>
    </location>
</feature>
<dbReference type="VEuPathDB" id="ToxoDB:ETH2_0906500"/>
<evidence type="ECO:0008006" key="4">
    <source>
        <dbReference type="Google" id="ProtNLM"/>
    </source>
</evidence>
<dbReference type="RefSeq" id="XP_013232255.1">
    <property type="nucleotide sequence ID" value="XM_013376801.1"/>
</dbReference>
<name>U6L170_EIMTE</name>
<dbReference type="AlphaFoldDB" id="U6L170"/>
<dbReference type="VEuPathDB" id="ToxoDB:ETH_00007165"/>
<dbReference type="Gene3D" id="2.60.120.560">
    <property type="entry name" value="Exo-inulinase, domain 1"/>
    <property type="match status" value="2"/>
</dbReference>
<accession>U6L170</accession>
<evidence type="ECO:0000313" key="3">
    <source>
        <dbReference type="Proteomes" id="UP000030747"/>
    </source>
</evidence>
<evidence type="ECO:0000256" key="1">
    <source>
        <dbReference type="SAM" id="MobiDB-lite"/>
    </source>
</evidence>
<dbReference type="GeneID" id="25250635"/>